<feature type="transmembrane region" description="Helical" evidence="6">
    <location>
        <begin position="151"/>
        <end position="172"/>
    </location>
</feature>
<evidence type="ECO:0000313" key="7">
    <source>
        <dbReference type="EMBL" id="TDK62327.1"/>
    </source>
</evidence>
<evidence type="ECO:0000256" key="3">
    <source>
        <dbReference type="ARBA" id="ARBA00022692"/>
    </source>
</evidence>
<feature type="transmembrane region" description="Helical" evidence="6">
    <location>
        <begin position="48"/>
        <end position="68"/>
    </location>
</feature>
<proteinExistence type="inferred from homology"/>
<comment type="similarity">
    <text evidence="2 6">Belongs to the 4-toluene sulfonate uptake permease (TSUP) (TC 2.A.102) family.</text>
</comment>
<evidence type="ECO:0000256" key="6">
    <source>
        <dbReference type="RuleBase" id="RU363041"/>
    </source>
</evidence>
<keyword evidence="6" id="KW-1003">Cell membrane</keyword>
<evidence type="ECO:0000256" key="2">
    <source>
        <dbReference type="ARBA" id="ARBA00009142"/>
    </source>
</evidence>
<evidence type="ECO:0000313" key="8">
    <source>
        <dbReference type="Proteomes" id="UP000295132"/>
    </source>
</evidence>
<keyword evidence="5 6" id="KW-0472">Membrane</keyword>
<keyword evidence="4 6" id="KW-1133">Transmembrane helix</keyword>
<feature type="transmembrane region" description="Helical" evidence="6">
    <location>
        <begin position="184"/>
        <end position="204"/>
    </location>
</feature>
<sequence length="273" mass="29481">MEWVILLIVGLLASSLGSLIGLGGGIIVVPALLYFGGLSWFGHVSPQVAVGTSLFTMIFTGLSSTLAYMKRKTVDYKSGLIFLIGSGPGSILGAWVTEKLNLHSFSIFFGIFIIFVSIVLLLKDKLKPIPYRKEKGIVRTFRDNEGKTYEYGFNPFVGILIAFIVGFLSGIFGVGGGSLMVPTMILVFFFPPHVAVATSMFMILPTSILSSITHVVLGNVNWLYALALIPGAWIGAKVGVYLNSKLKSKTIVLILRTILVIVGLQLIYEGIIG</sequence>
<dbReference type="Pfam" id="PF01925">
    <property type="entry name" value="TauE"/>
    <property type="match status" value="1"/>
</dbReference>
<feature type="transmembrane region" description="Helical" evidence="6">
    <location>
        <begin position="7"/>
        <end position="36"/>
    </location>
</feature>
<accession>A0A4R5VTJ5</accession>
<comment type="caution">
    <text evidence="7">The sequence shown here is derived from an EMBL/GenBank/DDBJ whole genome shotgun (WGS) entry which is preliminary data.</text>
</comment>
<dbReference type="Proteomes" id="UP000295132">
    <property type="component" value="Unassembled WGS sequence"/>
</dbReference>
<feature type="transmembrane region" description="Helical" evidence="6">
    <location>
        <begin position="216"/>
        <end position="236"/>
    </location>
</feature>
<feature type="transmembrane region" description="Helical" evidence="6">
    <location>
        <begin position="248"/>
        <end position="268"/>
    </location>
</feature>
<feature type="transmembrane region" description="Helical" evidence="6">
    <location>
        <begin position="80"/>
        <end position="96"/>
    </location>
</feature>
<dbReference type="EMBL" id="SMYO01000004">
    <property type="protein sequence ID" value="TDK62327.1"/>
    <property type="molecule type" value="Genomic_DNA"/>
</dbReference>
<gene>
    <name evidence="7" type="ORF">E2K98_09745</name>
</gene>
<dbReference type="InterPro" id="IPR002781">
    <property type="entry name" value="TM_pro_TauE-like"/>
</dbReference>
<dbReference type="PANTHER" id="PTHR43701">
    <property type="entry name" value="MEMBRANE TRANSPORTER PROTEIN MJ0441-RELATED"/>
    <property type="match status" value="1"/>
</dbReference>
<reference evidence="7 8" key="1">
    <citation type="submission" date="2019-03" db="EMBL/GenBank/DDBJ databases">
        <title>Bacillus niacini sp. nov. a Nicotinate-Metabolizing Mesophile Isolated from Soil.</title>
        <authorList>
            <person name="Zhang G."/>
        </authorList>
    </citation>
    <scope>NUCLEOTIDE SEQUENCE [LARGE SCALE GENOMIC DNA]</scope>
    <source>
        <strain evidence="7 8">WN066</strain>
    </source>
</reference>
<evidence type="ECO:0000256" key="5">
    <source>
        <dbReference type="ARBA" id="ARBA00023136"/>
    </source>
</evidence>
<keyword evidence="3 6" id="KW-0812">Transmembrane</keyword>
<dbReference type="InterPro" id="IPR051598">
    <property type="entry name" value="TSUP/Inactive_protease-like"/>
</dbReference>
<comment type="subcellular location">
    <subcellularLocation>
        <location evidence="6">Cell membrane</location>
        <topology evidence="6">Multi-pass membrane protein</topology>
    </subcellularLocation>
    <subcellularLocation>
        <location evidence="1">Membrane</location>
        <topology evidence="1">Multi-pass membrane protein</topology>
    </subcellularLocation>
</comment>
<organism evidence="7 8">
    <name type="scientific">Bacillus salipaludis</name>
    <dbReference type="NCBI Taxonomy" id="2547811"/>
    <lineage>
        <taxon>Bacteria</taxon>
        <taxon>Bacillati</taxon>
        <taxon>Bacillota</taxon>
        <taxon>Bacilli</taxon>
        <taxon>Bacillales</taxon>
        <taxon>Bacillaceae</taxon>
        <taxon>Bacillus</taxon>
    </lineage>
</organism>
<dbReference type="AlphaFoldDB" id="A0A4R5VTJ5"/>
<feature type="transmembrane region" description="Helical" evidence="6">
    <location>
        <begin position="102"/>
        <end position="122"/>
    </location>
</feature>
<evidence type="ECO:0000256" key="1">
    <source>
        <dbReference type="ARBA" id="ARBA00004141"/>
    </source>
</evidence>
<dbReference type="PANTHER" id="PTHR43701:SF2">
    <property type="entry name" value="MEMBRANE TRANSPORTER PROTEIN YJNA-RELATED"/>
    <property type="match status" value="1"/>
</dbReference>
<dbReference type="RefSeq" id="WP_133334051.1">
    <property type="nucleotide sequence ID" value="NZ_SMYO01000004.1"/>
</dbReference>
<name>A0A4R5VTJ5_9BACI</name>
<dbReference type="GO" id="GO:0005886">
    <property type="term" value="C:plasma membrane"/>
    <property type="evidence" value="ECO:0007669"/>
    <property type="project" value="UniProtKB-SubCell"/>
</dbReference>
<protein>
    <recommendedName>
        <fullName evidence="6">Probable membrane transporter protein</fullName>
    </recommendedName>
</protein>
<evidence type="ECO:0000256" key="4">
    <source>
        <dbReference type="ARBA" id="ARBA00022989"/>
    </source>
</evidence>